<feature type="disulfide bond" evidence="2">
    <location>
        <begin position="145"/>
        <end position="163"/>
    </location>
</feature>
<sequence length="243" mass="27732">MYIQFIINAFLCLIGIQCCSSQKLDYPIYYAEDICDGTVSVGSEPHNSSLIIKLMKNNSSREIKSCKVSIRSTSSHKININTKHVIEAYQSHNLDSRNTITITELNDKRRVNIDFNGLGDDMYLVITAYKEIKDDEKCPKNYFLCDQNKCIHTIFRCDSYVNCIYDENELECALDITPGETILVTIILAIICSLFGTTCLLSSYVYYMYYRKREGLLDSKQISYGTINTSVPNSVQTSLKVFK</sequence>
<organism evidence="5">
    <name type="scientific">Oppiella nova</name>
    <dbReference type="NCBI Taxonomy" id="334625"/>
    <lineage>
        <taxon>Eukaryota</taxon>
        <taxon>Metazoa</taxon>
        <taxon>Ecdysozoa</taxon>
        <taxon>Arthropoda</taxon>
        <taxon>Chelicerata</taxon>
        <taxon>Arachnida</taxon>
        <taxon>Acari</taxon>
        <taxon>Acariformes</taxon>
        <taxon>Sarcoptiformes</taxon>
        <taxon>Oribatida</taxon>
        <taxon>Brachypylina</taxon>
        <taxon>Oppioidea</taxon>
        <taxon>Oppiidae</taxon>
        <taxon>Oppiella</taxon>
    </lineage>
</organism>
<evidence type="ECO:0000313" key="5">
    <source>
        <dbReference type="EMBL" id="CAD7649876.1"/>
    </source>
</evidence>
<feature type="signal peptide" evidence="4">
    <location>
        <begin position="1"/>
        <end position="21"/>
    </location>
</feature>
<evidence type="ECO:0000256" key="1">
    <source>
        <dbReference type="ARBA" id="ARBA00023157"/>
    </source>
</evidence>
<dbReference type="EMBL" id="OC918683">
    <property type="protein sequence ID" value="CAD7649876.1"/>
    <property type="molecule type" value="Genomic_DNA"/>
</dbReference>
<feature type="chain" id="PRO_5036211340" evidence="4">
    <location>
        <begin position="22"/>
        <end position="243"/>
    </location>
</feature>
<dbReference type="SUPFAM" id="SSF57424">
    <property type="entry name" value="LDL receptor-like module"/>
    <property type="match status" value="1"/>
</dbReference>
<dbReference type="PROSITE" id="PS50068">
    <property type="entry name" value="LDLRA_2"/>
    <property type="match status" value="1"/>
</dbReference>
<keyword evidence="3" id="KW-0472">Membrane</keyword>
<dbReference type="InterPro" id="IPR036055">
    <property type="entry name" value="LDL_receptor-like_sf"/>
</dbReference>
<feature type="transmembrane region" description="Helical" evidence="3">
    <location>
        <begin position="182"/>
        <end position="207"/>
    </location>
</feature>
<dbReference type="CDD" id="cd00112">
    <property type="entry name" value="LDLa"/>
    <property type="match status" value="1"/>
</dbReference>
<gene>
    <name evidence="5" type="ORF">ONB1V03_LOCUS7508</name>
</gene>
<evidence type="ECO:0000256" key="4">
    <source>
        <dbReference type="SAM" id="SignalP"/>
    </source>
</evidence>
<reference evidence="5" key="1">
    <citation type="submission" date="2020-11" db="EMBL/GenBank/DDBJ databases">
        <authorList>
            <person name="Tran Van P."/>
        </authorList>
    </citation>
    <scope>NUCLEOTIDE SEQUENCE</scope>
</reference>
<evidence type="ECO:0000256" key="3">
    <source>
        <dbReference type="SAM" id="Phobius"/>
    </source>
</evidence>
<dbReference type="InterPro" id="IPR002172">
    <property type="entry name" value="LDrepeatLR_classA_rpt"/>
</dbReference>
<dbReference type="Proteomes" id="UP000728032">
    <property type="component" value="Unassembled WGS sequence"/>
</dbReference>
<feature type="disulfide bond" evidence="2">
    <location>
        <begin position="157"/>
        <end position="172"/>
    </location>
</feature>
<accession>A0A7R9LXQ8</accession>
<keyword evidence="6" id="KW-1185">Reference proteome</keyword>
<name>A0A7R9LXQ8_9ACAR</name>
<keyword evidence="1 2" id="KW-1015">Disulfide bond</keyword>
<keyword evidence="3" id="KW-1133">Transmembrane helix</keyword>
<feature type="disulfide bond" evidence="2">
    <location>
        <begin position="138"/>
        <end position="150"/>
    </location>
</feature>
<dbReference type="AlphaFoldDB" id="A0A7R9LXQ8"/>
<proteinExistence type="predicted"/>
<evidence type="ECO:0000256" key="2">
    <source>
        <dbReference type="PROSITE-ProRule" id="PRU00124"/>
    </source>
</evidence>
<dbReference type="EMBL" id="CAJPVJ010003858">
    <property type="protein sequence ID" value="CAG2168014.1"/>
    <property type="molecule type" value="Genomic_DNA"/>
</dbReference>
<dbReference type="OrthoDB" id="10020456at2759"/>
<protein>
    <submittedName>
        <fullName evidence="5">Uncharacterized protein</fullName>
    </submittedName>
</protein>
<evidence type="ECO:0000313" key="6">
    <source>
        <dbReference type="Proteomes" id="UP000728032"/>
    </source>
</evidence>
<keyword evidence="4" id="KW-0732">Signal</keyword>
<keyword evidence="3" id="KW-0812">Transmembrane</keyword>
<dbReference type="Gene3D" id="2.40.128.620">
    <property type="match status" value="1"/>
</dbReference>